<proteinExistence type="inferred from homology"/>
<reference evidence="3 4" key="1">
    <citation type="journal article" date="2019" name="Int. J. Syst. Evol. Microbiol.">
        <title>The Global Catalogue of Microorganisms (GCM) 10K type strain sequencing project: providing services to taxonomists for standard genome sequencing and annotation.</title>
        <authorList>
            <consortium name="The Broad Institute Genomics Platform"/>
            <consortium name="The Broad Institute Genome Sequencing Center for Infectious Disease"/>
            <person name="Wu L."/>
            <person name="Ma J."/>
        </authorList>
    </citation>
    <scope>NUCLEOTIDE SEQUENCE [LARGE SCALE GENOMIC DNA]</scope>
    <source>
        <strain evidence="3 4">JCM 15572</strain>
    </source>
</reference>
<dbReference type="Pfam" id="PF13561">
    <property type="entry name" value="adh_short_C2"/>
    <property type="match status" value="1"/>
</dbReference>
<evidence type="ECO:0000256" key="2">
    <source>
        <dbReference type="ARBA" id="ARBA00023002"/>
    </source>
</evidence>
<keyword evidence="2" id="KW-0560">Oxidoreductase</keyword>
<comment type="similarity">
    <text evidence="1">Belongs to the short-chain dehydrogenases/reductases (SDR) family.</text>
</comment>
<dbReference type="PANTHER" id="PTHR42760:SF133">
    <property type="entry name" value="3-OXOACYL-[ACYL-CARRIER-PROTEIN] REDUCTASE"/>
    <property type="match status" value="1"/>
</dbReference>
<gene>
    <name evidence="3" type="ORF">GCM10009804_59030</name>
</gene>
<keyword evidence="4" id="KW-1185">Reference proteome</keyword>
<organism evidence="3 4">
    <name type="scientific">Kribbella hippodromi</name>
    <dbReference type="NCBI Taxonomy" id="434347"/>
    <lineage>
        <taxon>Bacteria</taxon>
        <taxon>Bacillati</taxon>
        <taxon>Actinomycetota</taxon>
        <taxon>Actinomycetes</taxon>
        <taxon>Propionibacteriales</taxon>
        <taxon>Kribbellaceae</taxon>
        <taxon>Kribbella</taxon>
    </lineage>
</organism>
<dbReference type="SUPFAM" id="SSF51735">
    <property type="entry name" value="NAD(P)-binding Rossmann-fold domains"/>
    <property type="match status" value="1"/>
</dbReference>
<dbReference type="PRINTS" id="PR00080">
    <property type="entry name" value="SDRFAMILY"/>
</dbReference>
<dbReference type="Proteomes" id="UP001501705">
    <property type="component" value="Unassembled WGS sequence"/>
</dbReference>
<comment type="caution">
    <text evidence="3">The sequence shown here is derived from an EMBL/GenBank/DDBJ whole genome shotgun (WGS) entry which is preliminary data.</text>
</comment>
<dbReference type="InterPro" id="IPR002347">
    <property type="entry name" value="SDR_fam"/>
</dbReference>
<protein>
    <submittedName>
        <fullName evidence="3">Glucose 1-dehydrogenase</fullName>
    </submittedName>
</protein>
<dbReference type="Gene3D" id="3.40.50.720">
    <property type="entry name" value="NAD(P)-binding Rossmann-like Domain"/>
    <property type="match status" value="1"/>
</dbReference>
<evidence type="ECO:0000313" key="4">
    <source>
        <dbReference type="Proteomes" id="UP001501705"/>
    </source>
</evidence>
<name>A0ABN2E2S8_9ACTN</name>
<dbReference type="EMBL" id="BAAAPH010000022">
    <property type="protein sequence ID" value="GAA1594576.1"/>
    <property type="molecule type" value="Genomic_DNA"/>
</dbReference>
<dbReference type="InterPro" id="IPR036291">
    <property type="entry name" value="NAD(P)-bd_dom_sf"/>
</dbReference>
<evidence type="ECO:0000313" key="3">
    <source>
        <dbReference type="EMBL" id="GAA1594576.1"/>
    </source>
</evidence>
<dbReference type="PRINTS" id="PR00081">
    <property type="entry name" value="GDHRDH"/>
</dbReference>
<evidence type="ECO:0000256" key="1">
    <source>
        <dbReference type="ARBA" id="ARBA00006484"/>
    </source>
</evidence>
<dbReference type="PANTHER" id="PTHR42760">
    <property type="entry name" value="SHORT-CHAIN DEHYDROGENASES/REDUCTASES FAMILY MEMBER"/>
    <property type="match status" value="1"/>
</dbReference>
<accession>A0ABN2E2S8</accession>
<sequence length="281" mass="28933">MTTTPPGGPTTSHTKMNQLDFEQQRHGFLVGRLGLSGRSALVTGAAGGIGRAVVTGLVSAGVGVVLGDVDGDRCAAAAAEIDAAGLPGRVVPAELDVTDPRAWAKFARTARRHFGYPTLLVNNAGVLGREGLECLTADEWDRVVNVSQRGTWLGMQTITPSMHLAGRGAIVNVSSVFGQVGSGAAFAYHGAKGAVTAMTRAAAVELARAGIRVNAVSPGLVRTPMTTGLPDEFVADFVAATPMRRMATPHEIAAAVLFLLSDDASFITGTDLIVDGGFAAR</sequence>